<name>B9YYT3_9NEIS</name>
<sequence length="303" mass="31735">MVVSDAELELLQGLPLGAQVLYLRELRARMDYATGTVGRTHRVSWDGMRQTLEVESRPGIAREMPSREQVRRLAQHLVRVGLVELISDMTGKQLIMRLPMAISDFCASKKADRNPTVTRPSEADRNPTLGEANNGAGFAGCGDGVADRNPTEPEMPIADTHPLSVDRDEMDTRAGGVAGGGAVPTDVGESATGGSADGVGVVFRRLLGEDGAPSAAVMKACGRVVAVCQQREVTALEMQAAIAETRRRGIGNVAGYAASIIESGSLVAVPDAKVVPMRPRGAPKSGGGLDAVFAAAGEAMGYE</sequence>
<organism evidence="2 3">
    <name type="scientific">Pseudogulbenkiania ferrooxidans 2002</name>
    <dbReference type="NCBI Taxonomy" id="279714"/>
    <lineage>
        <taxon>Bacteria</taxon>
        <taxon>Pseudomonadati</taxon>
        <taxon>Pseudomonadota</taxon>
        <taxon>Betaproteobacteria</taxon>
        <taxon>Neisseriales</taxon>
        <taxon>Chromobacteriaceae</taxon>
        <taxon>Pseudogulbenkiania</taxon>
    </lineage>
</organism>
<reference evidence="2 3" key="1">
    <citation type="submission" date="2009-02" db="EMBL/GenBank/DDBJ databases">
        <title>Sequencing of the draft genome and assembly of Lutiella nitroferrum 2002.</title>
        <authorList>
            <consortium name="US DOE Joint Genome Institute (JGI-PGF)"/>
            <person name="Lucas S."/>
            <person name="Copeland A."/>
            <person name="Lapidus A."/>
            <person name="Glavina del Rio T."/>
            <person name="Tice H."/>
            <person name="Bruce D."/>
            <person name="Goodwin L."/>
            <person name="Pitluck S."/>
            <person name="Larimer F."/>
            <person name="Land M.L."/>
            <person name="Hauser L."/>
            <person name="Coates J.D."/>
        </authorList>
    </citation>
    <scope>NUCLEOTIDE SEQUENCE [LARGE SCALE GENOMIC DNA]</scope>
    <source>
        <strain evidence="2 3">2002</strain>
    </source>
</reference>
<dbReference type="EMBL" id="ACIS01000001">
    <property type="protein sequence ID" value="EEG10286.1"/>
    <property type="molecule type" value="Genomic_DNA"/>
</dbReference>
<comment type="caution">
    <text evidence="2">The sequence shown here is derived from an EMBL/GenBank/DDBJ whole genome shotgun (WGS) entry which is preliminary data.</text>
</comment>
<evidence type="ECO:0000256" key="1">
    <source>
        <dbReference type="SAM" id="MobiDB-lite"/>
    </source>
</evidence>
<dbReference type="eggNOG" id="ENOG50331X4">
    <property type="taxonomic scope" value="Bacteria"/>
</dbReference>
<protein>
    <submittedName>
        <fullName evidence="2">Uncharacterized protein</fullName>
    </submittedName>
</protein>
<evidence type="ECO:0000313" key="3">
    <source>
        <dbReference type="Proteomes" id="UP000003165"/>
    </source>
</evidence>
<feature type="region of interest" description="Disordered" evidence="1">
    <location>
        <begin position="111"/>
        <end position="194"/>
    </location>
</feature>
<evidence type="ECO:0000313" key="2">
    <source>
        <dbReference type="EMBL" id="EEG10286.1"/>
    </source>
</evidence>
<dbReference type="Proteomes" id="UP000003165">
    <property type="component" value="Unassembled WGS sequence"/>
</dbReference>
<dbReference type="RefSeq" id="WP_008952288.1">
    <property type="nucleotide sequence ID" value="NZ_ACIS01000001.1"/>
</dbReference>
<dbReference type="AlphaFoldDB" id="B9YYT3"/>
<proteinExistence type="predicted"/>
<keyword evidence="3" id="KW-1185">Reference proteome</keyword>
<gene>
    <name evidence="2" type="ORF">FuraDRAFT_0268</name>
</gene>
<accession>B9YYT3</accession>